<feature type="compositionally biased region" description="Low complexity" evidence="1">
    <location>
        <begin position="29"/>
        <end position="47"/>
    </location>
</feature>
<feature type="transmembrane region" description="Helical" evidence="2">
    <location>
        <begin position="60"/>
        <end position="85"/>
    </location>
</feature>
<protein>
    <submittedName>
        <fullName evidence="3">Uncharacterized protein</fullName>
    </submittedName>
</protein>
<reference evidence="3" key="1">
    <citation type="journal article" date="2014" name="Int. J. Syst. Evol. Microbiol.">
        <title>Complete genome sequence of Corynebacterium casei LMG S-19264T (=DSM 44701T), isolated from a smear-ripened cheese.</title>
        <authorList>
            <consortium name="US DOE Joint Genome Institute (JGI-PGF)"/>
            <person name="Walter F."/>
            <person name="Albersmeier A."/>
            <person name="Kalinowski J."/>
            <person name="Ruckert C."/>
        </authorList>
    </citation>
    <scope>NUCLEOTIDE SEQUENCE</scope>
    <source>
        <strain evidence="3">CGMCC 4.7430</strain>
    </source>
</reference>
<gene>
    <name evidence="3" type="ORF">GCM10012278_10440</name>
</gene>
<comment type="caution">
    <text evidence="3">The sequence shown here is derived from an EMBL/GenBank/DDBJ whole genome shotgun (WGS) entry which is preliminary data.</text>
</comment>
<keyword evidence="4" id="KW-1185">Reference proteome</keyword>
<dbReference type="RefSeq" id="WP_189137347.1">
    <property type="nucleotide sequence ID" value="NZ_BMNK01000002.1"/>
</dbReference>
<dbReference type="EMBL" id="BMNK01000002">
    <property type="protein sequence ID" value="GGP02612.1"/>
    <property type="molecule type" value="Genomic_DNA"/>
</dbReference>
<name>A0A918A0D9_9ACTN</name>
<dbReference type="Proteomes" id="UP000660745">
    <property type="component" value="Unassembled WGS sequence"/>
</dbReference>
<keyword evidence="2" id="KW-0812">Transmembrane</keyword>
<dbReference type="AlphaFoldDB" id="A0A918A0D9"/>
<sequence length="462" mass="49185">MRSEEDLIRTLRTAADQAAQPPAAPGSLPPGSLRPGSLRPGSLSHAVAARRRARRFRQRAQVALATAAVVIVAGGTAAVLSGGGWQAQPAVTVDEPTEDKPTVGEPRLQVRPAGEVWPGAVVKMPAKAADGWKYRPVTGISPTEVLVTAESSFEKAGRLEVYDTSTGTARVVGEMPAPEGVKGYFSQAVEVGEKYYAWYGESPNNRDKWADFWIMPREGGTARQVGEVTGDLSRVERIGVTDDHLVWSVRQGGVYRIPLAGGAPEKIDDTDGLHLTSWPLAAGYAPGKSGEKNQNRVVNLETGQSTAVEAAPGTTQLTCATDWCFGAQRDRTVVQRIDGSDQEQLPEGMEFFGGELLGERFALVSPSSGGDPAGDYIPVRMVYDPATGQIGGVHRRSPEGSTSYGFGTSSSPTTIMYWDEDKKGHRECRTTSPAGNVSCQSTERGGGKEFTVLNTLAIKPAS</sequence>
<evidence type="ECO:0000256" key="2">
    <source>
        <dbReference type="SAM" id="Phobius"/>
    </source>
</evidence>
<reference evidence="3" key="2">
    <citation type="submission" date="2020-09" db="EMBL/GenBank/DDBJ databases">
        <authorList>
            <person name="Sun Q."/>
            <person name="Zhou Y."/>
        </authorList>
    </citation>
    <scope>NUCLEOTIDE SEQUENCE</scope>
    <source>
        <strain evidence="3">CGMCC 4.7430</strain>
    </source>
</reference>
<dbReference type="SUPFAM" id="SSF82171">
    <property type="entry name" value="DPP6 N-terminal domain-like"/>
    <property type="match status" value="1"/>
</dbReference>
<evidence type="ECO:0000313" key="4">
    <source>
        <dbReference type="Proteomes" id="UP000660745"/>
    </source>
</evidence>
<evidence type="ECO:0000313" key="3">
    <source>
        <dbReference type="EMBL" id="GGP02612.1"/>
    </source>
</evidence>
<organism evidence="3 4">
    <name type="scientific">Nonomuraea glycinis</name>
    <dbReference type="NCBI Taxonomy" id="2047744"/>
    <lineage>
        <taxon>Bacteria</taxon>
        <taxon>Bacillati</taxon>
        <taxon>Actinomycetota</taxon>
        <taxon>Actinomycetes</taxon>
        <taxon>Streptosporangiales</taxon>
        <taxon>Streptosporangiaceae</taxon>
        <taxon>Nonomuraea</taxon>
    </lineage>
</organism>
<feature type="region of interest" description="Disordered" evidence="1">
    <location>
        <begin position="1"/>
        <end position="50"/>
    </location>
</feature>
<proteinExistence type="predicted"/>
<accession>A0A918A0D9</accession>
<keyword evidence="2" id="KW-1133">Transmembrane helix</keyword>
<keyword evidence="2" id="KW-0472">Membrane</keyword>
<evidence type="ECO:0000256" key="1">
    <source>
        <dbReference type="SAM" id="MobiDB-lite"/>
    </source>
</evidence>